<evidence type="ECO:0000256" key="3">
    <source>
        <dbReference type="ARBA" id="ARBA00023125"/>
    </source>
</evidence>
<dbReference type="InterPro" id="IPR047057">
    <property type="entry name" value="MerR_fam"/>
</dbReference>
<dbReference type="PANTHER" id="PTHR30204">
    <property type="entry name" value="REDOX-CYCLING DRUG-SENSING TRANSCRIPTIONAL ACTIVATOR SOXR"/>
    <property type="match status" value="1"/>
</dbReference>
<gene>
    <name evidence="6" type="ORF">EDC19_1928</name>
</gene>
<dbReference type="InterPro" id="IPR009061">
    <property type="entry name" value="DNA-bd_dom_put_sf"/>
</dbReference>
<dbReference type="AlphaFoldDB" id="A0A4R1MS77"/>
<proteinExistence type="predicted"/>
<evidence type="ECO:0000313" key="7">
    <source>
        <dbReference type="Proteomes" id="UP000294545"/>
    </source>
</evidence>
<comment type="caution">
    <text evidence="6">The sequence shown here is derived from an EMBL/GenBank/DDBJ whole genome shotgun (WGS) entry which is preliminary data.</text>
</comment>
<evidence type="ECO:0000256" key="4">
    <source>
        <dbReference type="ARBA" id="ARBA00023163"/>
    </source>
</evidence>
<dbReference type="GO" id="GO:0003700">
    <property type="term" value="F:DNA-binding transcription factor activity"/>
    <property type="evidence" value="ECO:0007669"/>
    <property type="project" value="InterPro"/>
</dbReference>
<reference evidence="6 7" key="1">
    <citation type="submission" date="2019-03" db="EMBL/GenBank/DDBJ databases">
        <title>Genomic Encyclopedia of Type Strains, Phase IV (KMG-IV): sequencing the most valuable type-strain genomes for metagenomic binning, comparative biology and taxonomic classification.</title>
        <authorList>
            <person name="Goeker M."/>
        </authorList>
    </citation>
    <scope>NUCLEOTIDE SEQUENCE [LARGE SCALE GENOMIC DNA]</scope>
    <source>
        <strain evidence="6 7">DSM 24176</strain>
    </source>
</reference>
<dbReference type="Proteomes" id="UP000294545">
    <property type="component" value="Unassembled WGS sequence"/>
</dbReference>
<dbReference type="PROSITE" id="PS00552">
    <property type="entry name" value="HTH_MERR_1"/>
    <property type="match status" value="1"/>
</dbReference>
<feature type="domain" description="HTH merR-type" evidence="5">
    <location>
        <begin position="1"/>
        <end position="73"/>
    </location>
</feature>
<keyword evidence="3 6" id="KW-0238">DNA-binding</keyword>
<evidence type="ECO:0000259" key="5">
    <source>
        <dbReference type="PROSITE" id="PS50937"/>
    </source>
</evidence>
<keyword evidence="7" id="KW-1185">Reference proteome</keyword>
<sequence length="262" mass="30907">MRKFLTIGELATLCELTTSKIRFYEKKGLLNPHLIDDNGYRLYSYRELDILEIIISFRKLNLSIAEIKDILNQKSDYDFLEILDRIEQQIDNEMLRLKRSLNSVNKLRKSYMDFQTNAEKMMYFPKRTLYIVDNDINIGKTEKEVHDLVQKYNLNYSGNNYLIFTIITGSMNISCLSVYRDDKKLSDFSTYTLEEGYYFCMNINISNFSELEEIQNLVLQKCTDAGYEPIGEFVIVEDFTTYSFSKTKIHLTVQMRVNINKS</sequence>
<evidence type="ECO:0000313" key="6">
    <source>
        <dbReference type="EMBL" id="TCK92773.1"/>
    </source>
</evidence>
<accession>A0A4R1MS77</accession>
<organism evidence="6 7">
    <name type="scientific">Natranaerovirga hydrolytica</name>
    <dbReference type="NCBI Taxonomy" id="680378"/>
    <lineage>
        <taxon>Bacteria</taxon>
        <taxon>Bacillati</taxon>
        <taxon>Bacillota</taxon>
        <taxon>Clostridia</taxon>
        <taxon>Lachnospirales</taxon>
        <taxon>Natranaerovirgaceae</taxon>
        <taxon>Natranaerovirga</taxon>
    </lineage>
</organism>
<keyword evidence="2" id="KW-0805">Transcription regulation</keyword>
<evidence type="ECO:0000256" key="2">
    <source>
        <dbReference type="ARBA" id="ARBA00023015"/>
    </source>
</evidence>
<dbReference type="CDD" id="cd00592">
    <property type="entry name" value="HTH_MerR-like"/>
    <property type="match status" value="1"/>
</dbReference>
<keyword evidence="1" id="KW-0678">Repressor</keyword>
<dbReference type="SMART" id="SM00422">
    <property type="entry name" value="HTH_MERR"/>
    <property type="match status" value="1"/>
</dbReference>
<dbReference type="GO" id="GO:0003677">
    <property type="term" value="F:DNA binding"/>
    <property type="evidence" value="ECO:0007669"/>
    <property type="project" value="UniProtKB-KW"/>
</dbReference>
<dbReference type="PANTHER" id="PTHR30204:SF69">
    <property type="entry name" value="MERR-FAMILY TRANSCRIPTIONAL REGULATOR"/>
    <property type="match status" value="1"/>
</dbReference>
<name>A0A4R1MS77_9FIRM</name>
<protein>
    <submittedName>
        <fullName evidence="6">DNA-binding transcriptional MerR regulator</fullName>
    </submittedName>
</protein>
<keyword evidence="4" id="KW-0804">Transcription</keyword>
<dbReference type="Pfam" id="PF13411">
    <property type="entry name" value="MerR_1"/>
    <property type="match status" value="1"/>
</dbReference>
<dbReference type="InterPro" id="IPR000551">
    <property type="entry name" value="MerR-type_HTH_dom"/>
</dbReference>
<dbReference type="EMBL" id="SMGQ01000013">
    <property type="protein sequence ID" value="TCK92773.1"/>
    <property type="molecule type" value="Genomic_DNA"/>
</dbReference>
<dbReference type="Gene3D" id="1.10.1660.10">
    <property type="match status" value="1"/>
</dbReference>
<dbReference type="PROSITE" id="PS50937">
    <property type="entry name" value="HTH_MERR_2"/>
    <property type="match status" value="1"/>
</dbReference>
<evidence type="ECO:0000256" key="1">
    <source>
        <dbReference type="ARBA" id="ARBA00022491"/>
    </source>
</evidence>
<dbReference type="SUPFAM" id="SSF46955">
    <property type="entry name" value="Putative DNA-binding domain"/>
    <property type="match status" value="1"/>
</dbReference>
<dbReference type="RefSeq" id="WP_165868578.1">
    <property type="nucleotide sequence ID" value="NZ_SMGQ01000013.1"/>
</dbReference>